<organism evidence="1 2">
    <name type="scientific">Colletotrichum navitas</name>
    <dbReference type="NCBI Taxonomy" id="681940"/>
    <lineage>
        <taxon>Eukaryota</taxon>
        <taxon>Fungi</taxon>
        <taxon>Dikarya</taxon>
        <taxon>Ascomycota</taxon>
        <taxon>Pezizomycotina</taxon>
        <taxon>Sordariomycetes</taxon>
        <taxon>Hypocreomycetidae</taxon>
        <taxon>Glomerellales</taxon>
        <taxon>Glomerellaceae</taxon>
        <taxon>Colletotrichum</taxon>
        <taxon>Colletotrichum graminicola species complex</taxon>
    </lineage>
</organism>
<sequence>MSLAQSPSNESCFRPISYNFVILSPLKRGHRRYRPDDELSDDSYYVGIEGELFTPVFIRGRGRRYSPDMSNAYCGVLLGVSSTGQTARLIIPPVDTIEPAFRQVSDGERDKSHTDQQEHFPRGQRCQVLVEDITSEPDYNVFKHMTEDNWELFHLKMPKLVNMKILNGLVDEIKLAIVWSAYHNSPRHQPELAVTKYCKPLQDGEKTAKKDQPVPPVELAVFILYSTHYFRLHEEHGLYAYAHIFRTISCMYKKDKSFDAAFEINIEDIDHKLVSLYAQEHLDANSLEPYHDQEPRELWTAPQTVVRLPWPDINTVNTPPPPHLPREAQSSTAAAIAATVNSSPNGPAARKPNARDSALRAFTYYFSLHVADLRMAKKAGFISKMVTLGPDGHLTWPHQPKRPRETPALPCEIDIKKLVADDATAAKDRIVGRDLVILRMILEEDLASG</sequence>
<accession>A0AAD8PU27</accession>
<dbReference type="AlphaFoldDB" id="A0AAD8PU27"/>
<protein>
    <submittedName>
        <fullName evidence="1">Uncharacterized protein</fullName>
    </submittedName>
</protein>
<evidence type="ECO:0000313" key="2">
    <source>
        <dbReference type="Proteomes" id="UP001230504"/>
    </source>
</evidence>
<evidence type="ECO:0000313" key="1">
    <source>
        <dbReference type="EMBL" id="KAK1580048.1"/>
    </source>
</evidence>
<dbReference type="RefSeq" id="XP_060411116.1">
    <property type="nucleotide sequence ID" value="XM_060564004.1"/>
</dbReference>
<gene>
    <name evidence="1" type="ORF">LY79DRAFT_672091</name>
</gene>
<dbReference type="Proteomes" id="UP001230504">
    <property type="component" value="Unassembled WGS sequence"/>
</dbReference>
<name>A0AAD8PU27_9PEZI</name>
<keyword evidence="2" id="KW-1185">Reference proteome</keyword>
<reference evidence="1" key="1">
    <citation type="submission" date="2021-06" db="EMBL/GenBank/DDBJ databases">
        <title>Comparative genomics, transcriptomics and evolutionary studies reveal genomic signatures of adaptation to plant cell wall in hemibiotrophic fungi.</title>
        <authorList>
            <consortium name="DOE Joint Genome Institute"/>
            <person name="Baroncelli R."/>
            <person name="Diaz J.F."/>
            <person name="Benocci T."/>
            <person name="Peng M."/>
            <person name="Battaglia E."/>
            <person name="Haridas S."/>
            <person name="Andreopoulos W."/>
            <person name="Labutti K."/>
            <person name="Pangilinan J."/>
            <person name="Floch G.L."/>
            <person name="Makela M.R."/>
            <person name="Henrissat B."/>
            <person name="Grigoriev I.V."/>
            <person name="Crouch J.A."/>
            <person name="De Vries R.P."/>
            <person name="Sukno S.A."/>
            <person name="Thon M.R."/>
        </authorList>
    </citation>
    <scope>NUCLEOTIDE SEQUENCE</scope>
    <source>
        <strain evidence="1">CBS 125086</strain>
    </source>
</reference>
<comment type="caution">
    <text evidence="1">The sequence shown here is derived from an EMBL/GenBank/DDBJ whole genome shotgun (WGS) entry which is preliminary data.</text>
</comment>
<dbReference type="EMBL" id="JAHLJV010000059">
    <property type="protein sequence ID" value="KAK1580048.1"/>
    <property type="molecule type" value="Genomic_DNA"/>
</dbReference>
<proteinExistence type="predicted"/>
<dbReference type="GeneID" id="85448244"/>